<feature type="compositionally biased region" description="Low complexity" evidence="1">
    <location>
        <begin position="17"/>
        <end position="29"/>
    </location>
</feature>
<feature type="compositionally biased region" description="Low complexity" evidence="1">
    <location>
        <begin position="614"/>
        <end position="637"/>
    </location>
</feature>
<feature type="region of interest" description="Disordered" evidence="1">
    <location>
        <begin position="1159"/>
        <end position="1186"/>
    </location>
</feature>
<evidence type="ECO:0000256" key="1">
    <source>
        <dbReference type="SAM" id="MobiDB-lite"/>
    </source>
</evidence>
<comment type="caution">
    <text evidence="2">The sequence shown here is derived from an EMBL/GenBank/DDBJ whole genome shotgun (WGS) entry which is preliminary data.</text>
</comment>
<feature type="region of interest" description="Disordered" evidence="1">
    <location>
        <begin position="289"/>
        <end position="423"/>
    </location>
</feature>
<feature type="compositionally biased region" description="Polar residues" evidence="1">
    <location>
        <begin position="1159"/>
        <end position="1178"/>
    </location>
</feature>
<feature type="compositionally biased region" description="Basic and acidic residues" evidence="1">
    <location>
        <begin position="673"/>
        <end position="708"/>
    </location>
</feature>
<feature type="compositionally biased region" description="Polar residues" evidence="1">
    <location>
        <begin position="181"/>
        <end position="224"/>
    </location>
</feature>
<organism evidence="2 3">
    <name type="scientific">Anthostomella pinea</name>
    <dbReference type="NCBI Taxonomy" id="933095"/>
    <lineage>
        <taxon>Eukaryota</taxon>
        <taxon>Fungi</taxon>
        <taxon>Dikarya</taxon>
        <taxon>Ascomycota</taxon>
        <taxon>Pezizomycotina</taxon>
        <taxon>Sordariomycetes</taxon>
        <taxon>Xylariomycetidae</taxon>
        <taxon>Xylariales</taxon>
        <taxon>Xylariaceae</taxon>
        <taxon>Anthostomella</taxon>
    </lineage>
</organism>
<feature type="compositionally biased region" description="Basic and acidic residues" evidence="1">
    <location>
        <begin position="917"/>
        <end position="933"/>
    </location>
</feature>
<feature type="compositionally biased region" description="Low complexity" evidence="1">
    <location>
        <begin position="331"/>
        <end position="349"/>
    </location>
</feature>
<keyword evidence="3" id="KW-1185">Reference proteome</keyword>
<feature type="compositionally biased region" description="Polar residues" evidence="1">
    <location>
        <begin position="1273"/>
        <end position="1299"/>
    </location>
</feature>
<sequence>MSVAEYSPKMEVKHASVSDCCSSSPGSSDEVTPSTNLEIGADNTLDTSSTSGDSSPSDTSHALDDTAYFQSLQTNINGWMMATEAAKQPVDVSAPEPSLNQPTVANSESHDVDPSSTSLNGSAEEIENKQITDLVDELVVSAEASVSGGSDTETSKAGRSKALDDNGHVRTSSMVKPPQKSFKSVSVNRNFLGSKTAASATSRPESAAGSPSTTPQPTVASSASRLKLVAKSGSNLSGSTKTLTSNGKPNPTPNASSVWNRNQAPVVPEPKKLSDEDLKAGGIHMAARLGPEDLKGQSNWADIEDDDDDWAPATLTWNDGTSITLPQAEEPSTSPVPVPAAHVTAPVSTNKEPAPPSVNREPIASQKPVSPAPTFTATRSPSVKPSVLGSGKGLVLKGAQEKPTLIAKPPAPPTPVKSPWASLPPVERAPPVVMELPNQMQPPRYPLRDASNTKNATLPPAAKELAADDFSRSARDGSYRPRQERPELFNSQSGRYEPVAERRGSRVEQYNRHPAVLQRPPFHDQDGPAEPSAAFQTSRSGGVDGPYGRRRGSSNVSGGSGSFAHRMGAKPHDMLPPPDVPMEQGRSGSIAGGPESPMTAKVLASANTQPTPPAQVAQPLQPLPSPGQVQAALQPQQVAPEVAAESAEDIVNRQKEIMKTRREAAIRRRIEEEKRADAAKQERIRKKLEEMGPAPERKSAKTTKKEEVSASSHIVQRSDIPAALAAQSGARPVDATAELRPVEFHASKSDSTSELTPTTSATTAKDVSDTASTVIEPAPRVNGGGKESFKQTDRTPRAPSQPAAHTHAHTPSAALWSDTRQQPEHAPSWATGSQASKNVWGAPGDRSLGNGTFNSDIGALPGSHPAPAANKSHRPTPIAPPRSVSQGQVKKPEPQPSRLAPIGPPASSNPANAWRTFDIKADDARKRQERQEARGNVNEIAPVSITDTWRSVDLNNDGKRTEVGTFTTRADGSSINPRKSQGSEPTAGLAEPRQFGEQTAGHPKGPGTPGPPAQARSGSRFFPAPNNTPAQVPLQEDSRTRSPTPPPPTADGHPVYDGDVTRPHVTLPPQRPRVRLPPSAQPAGPGPVAPPKPPKPVRQENWQETIDTFEARTVSRGRNYGGIPQRPHEIASQENWQEKINNLMVAHIAAVPARAMPVDSSSIPSLEHGSQSHDSATVSLPGPSPDTTITTSREMAETFLSEQEMGSLPIIHLPANAPRSLWQPARPNWNPTPARMRVNPVAFEAIRFPGEWVNGRQTYRVLAPGMTEAKTVTAPSAKSTQSSKPPTTNSAANDRSGNTPRRPANTGGNAHRHGPNRHHSHGHNQARESNRHTSGNVPDPSGQTRWVPRHLQGLTRPTATASAAQS</sequence>
<feature type="region of interest" description="Disordered" evidence="1">
    <location>
        <begin position="1270"/>
        <end position="1366"/>
    </location>
</feature>
<feature type="region of interest" description="Disordered" evidence="1">
    <location>
        <begin position="143"/>
        <end position="274"/>
    </location>
</feature>
<feature type="compositionally biased region" description="Polar residues" evidence="1">
    <location>
        <begin position="315"/>
        <end position="325"/>
    </location>
</feature>
<feature type="compositionally biased region" description="Pro residues" evidence="1">
    <location>
        <begin position="1084"/>
        <end position="1096"/>
    </location>
</feature>
<accession>A0AAI8YPH6</accession>
<feature type="compositionally biased region" description="Polar residues" evidence="1">
    <location>
        <begin position="1332"/>
        <end position="1344"/>
    </location>
</feature>
<feature type="compositionally biased region" description="Polar residues" evidence="1">
    <location>
        <begin position="373"/>
        <end position="383"/>
    </location>
</feature>
<proteinExistence type="predicted"/>
<gene>
    <name evidence="2" type="ORF">KHLLAP_LOCUS12713</name>
</gene>
<feature type="compositionally biased region" description="Polar residues" evidence="1">
    <location>
        <begin position="232"/>
        <end position="263"/>
    </location>
</feature>
<feature type="region of interest" description="Disordered" evidence="1">
    <location>
        <begin position="673"/>
        <end position="1098"/>
    </location>
</feature>
<reference evidence="2" key="1">
    <citation type="submission" date="2023-10" db="EMBL/GenBank/DDBJ databases">
        <authorList>
            <person name="Hackl T."/>
        </authorList>
    </citation>
    <scope>NUCLEOTIDE SEQUENCE</scope>
</reference>
<dbReference type="EMBL" id="CAUWAG010000019">
    <property type="protein sequence ID" value="CAJ2512245.1"/>
    <property type="molecule type" value="Genomic_DNA"/>
</dbReference>
<feature type="compositionally biased region" description="Polar residues" evidence="1">
    <location>
        <begin position="1355"/>
        <end position="1366"/>
    </location>
</feature>
<feature type="compositionally biased region" description="Low complexity" evidence="1">
    <location>
        <begin position="42"/>
        <end position="60"/>
    </location>
</feature>
<feature type="compositionally biased region" description="Basic and acidic residues" evidence="1">
    <location>
        <begin position="787"/>
        <end position="796"/>
    </location>
</feature>
<feature type="region of interest" description="Disordered" evidence="1">
    <location>
        <begin position="87"/>
        <end position="129"/>
    </location>
</feature>
<feature type="compositionally biased region" description="Low complexity" evidence="1">
    <location>
        <begin position="386"/>
        <end position="408"/>
    </location>
</feature>
<feature type="region of interest" description="Disordered" evidence="1">
    <location>
        <begin position="436"/>
        <end position="637"/>
    </location>
</feature>
<feature type="compositionally biased region" description="Low complexity" evidence="1">
    <location>
        <begin position="798"/>
        <end position="814"/>
    </location>
</feature>
<name>A0AAI8YPH6_9PEZI</name>
<dbReference type="Proteomes" id="UP001295740">
    <property type="component" value="Unassembled WGS sequence"/>
</dbReference>
<feature type="compositionally biased region" description="Polar residues" evidence="1">
    <location>
        <begin position="964"/>
        <end position="984"/>
    </location>
</feature>
<evidence type="ECO:0000313" key="3">
    <source>
        <dbReference type="Proteomes" id="UP001295740"/>
    </source>
</evidence>
<feature type="compositionally biased region" description="Low complexity" evidence="1">
    <location>
        <begin position="752"/>
        <end position="763"/>
    </location>
</feature>
<feature type="compositionally biased region" description="Basic and acidic residues" evidence="1">
    <location>
        <begin position="498"/>
        <end position="511"/>
    </location>
</feature>
<feature type="compositionally biased region" description="Polar residues" evidence="1">
    <location>
        <begin position="98"/>
        <end position="107"/>
    </location>
</feature>
<feature type="region of interest" description="Disordered" evidence="1">
    <location>
        <begin position="1"/>
        <end position="62"/>
    </location>
</feature>
<feature type="compositionally biased region" description="Basic and acidic residues" evidence="1">
    <location>
        <begin position="465"/>
        <end position="487"/>
    </location>
</feature>
<evidence type="ECO:0000313" key="2">
    <source>
        <dbReference type="EMBL" id="CAJ2512245.1"/>
    </source>
</evidence>
<feature type="compositionally biased region" description="Basic residues" evidence="1">
    <location>
        <begin position="1310"/>
        <end position="1324"/>
    </location>
</feature>
<feature type="compositionally biased region" description="Basic and acidic residues" evidence="1">
    <location>
        <begin position="153"/>
        <end position="168"/>
    </location>
</feature>
<protein>
    <submittedName>
        <fullName evidence="2">Uu.00g052600.m01.CDS01</fullName>
    </submittedName>
</protein>